<dbReference type="SUPFAM" id="SSF54001">
    <property type="entry name" value="Cysteine proteinases"/>
    <property type="match status" value="1"/>
</dbReference>
<dbReference type="InterPro" id="IPR057748">
    <property type="entry name" value="NFRKB_WH_2"/>
</dbReference>
<feature type="compositionally biased region" description="Basic and acidic residues" evidence="3">
    <location>
        <begin position="686"/>
        <end position="699"/>
    </location>
</feature>
<dbReference type="CDD" id="cd22753">
    <property type="entry name" value="OTU_ALG13-like"/>
    <property type="match status" value="1"/>
</dbReference>
<feature type="region of interest" description="Disordered" evidence="3">
    <location>
        <begin position="2338"/>
        <end position="2363"/>
    </location>
</feature>
<feature type="compositionally biased region" description="Basic and acidic residues" evidence="3">
    <location>
        <begin position="669"/>
        <end position="679"/>
    </location>
</feature>
<dbReference type="CDD" id="cd21865">
    <property type="entry name" value="DEUBAD_NFRKB"/>
    <property type="match status" value="1"/>
</dbReference>
<dbReference type="OrthoDB" id="10017659at2759"/>
<feature type="compositionally biased region" description="Acidic residues" evidence="3">
    <location>
        <begin position="1410"/>
        <end position="1419"/>
    </location>
</feature>
<feature type="compositionally biased region" description="Polar residues" evidence="3">
    <location>
        <begin position="721"/>
        <end position="735"/>
    </location>
</feature>
<dbReference type="Pfam" id="PF14465">
    <property type="entry name" value="WHD_1st_NFRKB"/>
    <property type="match status" value="1"/>
</dbReference>
<dbReference type="InterPro" id="IPR049770">
    <property type="entry name" value="OTU_Tudor"/>
</dbReference>
<name>A0A310SS22_9HYME</name>
<evidence type="ECO:0000313" key="6">
    <source>
        <dbReference type="EMBL" id="OAD62547.1"/>
    </source>
</evidence>
<dbReference type="CDD" id="cd20380">
    <property type="entry name" value="Tudor_TDRD13-like"/>
    <property type="match status" value="1"/>
</dbReference>
<dbReference type="InterPro" id="IPR024867">
    <property type="entry name" value="NFRKB"/>
</dbReference>
<sequence length="2363" mass="266094">MEISPRKPSKRAQEPIDEWLQNEGYFRKHAPRDATCLFRAVSEQVYMTQHYHIKVRKECVEFMKKMKHMFLENITIPFDDYLEQMACFTEWGGMTEIQAMSLLYKREFVILNGQKQASRTVTNNGFKDMIYLCHTPQKQYESIYTRDFVATAAYSIVYQILYKDVFQMANIETTVHKMLHDRTATFRHDKFFLKGNLEIRDQLATEIYNKVDSGIDEVDDAQSIIKNIPPFPYRIAKALDPNIYRNTDFDIWHEIRREVKNAGWSRHNSHELQIGGKCLVQVDFTEEDFDKTNNNNIYVSSLEKDSNSNDTKVLQKKAKEPIFYYGHIQEMSKNQGPVLVFIEELGEKRVVPYSALKPLPPKKSKQANWLPVCKKNLILDSNQKWKKASGATSRKIKDSTNVNILSNNIDKNENNNNIANDINKNNFQWKEGQLKVEHQEYENYSVEKCPNYPVNNSVEMFPARMILDNPQSPTIDIVKQENNKEHKEKCSFSHKNSENNFVRSSKPDNGTNNDNNADFNSYSKQGMQKEMHYSLYAGDSNTQMDHMLRSINCSVQKSIDINGSDLPLSDPFTLRFFYNLGLEYFRGGANWNYLTNGHSSDFGHWYQGVPQNEEEITNITNSMIQDCTLTQQKKEYNSDRKEIGIQSLCQENGDKYVNGITDMQIQKTEGFRGDDEKDMSYPSRGKIKEQESINKESSHISRNGLGPRFKKNSENRHRSSHFSNQCSANGSNSKASKLEKDAKEDNTNNQYSHSIHHQLHPPVNTINTYQASYMQQGMYSGLSYYTNEAEAFANPYYSLNAGFISIPCLPHSDIPDNNVQPFSPHLYPGIDYTQAYSGLCPPYLYPPPTPFNIPPQNVSEHWYAVAGQPHYMQCAPVLPVPAETTCNGIVDECSAGGDSGAEEDEDDASSHGSRSNSSSSSISGSSTSTDSGDDSGEEHGTSGSESHSSGEEDEEENENTEYSVKAESPDTLKWETCIAANIKVKLPQDLCEHAVIFKEFLDYPYIWNECLTESQRESLCNLLPAFPKDCDVEAETEKTLRMLFERENDRFGVAPLDAFQIHLSAGHYRPDIRRMCSLVRKAQQRRLLFEERKRSYELASQLLKSRESLLSNAYKQGFCQPAQRTLSKVQWRKPKPAMVEEKTQLRYLEELNALRTELGVSAKLAADTTSENEENYPHYQMSGTKQKKKKRSLMGSQGLSIRGLQMNHEDETIRPVFSTLQRAEYPTNRSLFIREQTEEMYREMLLTHKKRRARRDVHPELNTQGIALADLTQRAQIGQKHKLSIGPSIRITPAKKRIKLEQSPLCPPAPRLINSNSIKHESDNSDYSHTTDENRHSSTLDMDHRMLTPINSEPVDAYEMHQISKKKLSPATPKGSKSSMITTPEIKKEVEDIEYDEIKTELSTGVNEDAPPETEEEEENDKKELDLDSIDMMQLPIQLDDGIDILDDVKCEDEGVISIPDKEITVPINEDAIDINSGAELMQETHACFFSLLRDAFTSKGEYRMSAIEMKDAITQWQGNPISPLNDWYSLASSWPALVPLALGFLAGELTYTLEIGDRQERESELVPYLENKGNGLYAWIGAGRDSDSRLSDLCAKFLMHKDSLGLPTVISSCSLVAVKQQTQVTQVSNNNVNSSSGNVNVNSSGRDSSPAIESINVDGGSINTVAEWEPPRALWPTEWKVRQSTTEEREEFRRQERMRYAAPHKAFTYRMHGYASVVGPVKGIYQHNVASGLTKARGHSLLVADRPNFVTILALVRDATARLPNGEGTRADICQLLKDSQYIREQTESDDKEGYLHSVVSGALDRLHYETDPCVRYYPRRKEWLYLHRARSESEFEMYHQQLQGVAKNKKNVGSMSRNKALPPVIKPANVNKEQPPNNTKETTPKKERKVGSTTQPVISRKEQKKSEEKNLNDHSVTAEQSVTVTNVVTTISTPATSVISMTGTTVPTTSQPTSSTSINTITVEKDVTTNEVKPQITTSTPAKKATNIASSASNVTNVTTNLTTILPPAKVQSQQQQQQQSQQPQQQQQQTIVTNQAGKSILQTANIKQQQSQQQHVLPGKTLLTSQIKLVSPGQIKSLLTGHGLQGQTIFIKQSSPSSTQSQQIQQQQLKQQQQQQIQQRVVTNQQQSIQTSGMQRIIAQIGGKPIAVQIQQSPHQQQQQQQKILAKVLTSSGSGQLISVENLLAQKGLKLATTASHANQLSRQGKQVIQTQYQVVSQAQTSSGQSKIIASTQQQQQPQQAQTVRMVTAQLAGKPIVLASGNKNVGVGVSSSGSVVLGKQQPSQQQQTQQQPIILPSQLLNIKTLHGLKVIPTPAGLKTTGAAVYARVIAPTTITSSQSTGNQQQTIQTQPSRNNTYSTP</sequence>
<dbReference type="InterPro" id="IPR038765">
    <property type="entry name" value="Papain-like_cys_pep_sf"/>
</dbReference>
<dbReference type="EMBL" id="KQ759851">
    <property type="protein sequence ID" value="OAD62547.1"/>
    <property type="molecule type" value="Genomic_DNA"/>
</dbReference>
<keyword evidence="2" id="KW-0539">Nucleus</keyword>
<dbReference type="InterPro" id="IPR044867">
    <property type="entry name" value="DEUBAD_dom"/>
</dbReference>
<dbReference type="GO" id="GO:0031011">
    <property type="term" value="C:Ino80 complex"/>
    <property type="evidence" value="ECO:0007669"/>
    <property type="project" value="InterPro"/>
</dbReference>
<dbReference type="Pfam" id="PF25793">
    <property type="entry name" value="WHD_2nd_NFRKB"/>
    <property type="match status" value="1"/>
</dbReference>
<evidence type="ECO:0000256" key="1">
    <source>
        <dbReference type="ARBA" id="ARBA00004123"/>
    </source>
</evidence>
<feature type="domain" description="OTU" evidence="4">
    <location>
        <begin position="25"/>
        <end position="146"/>
    </location>
</feature>
<feature type="region of interest" description="Disordered" evidence="3">
    <location>
        <begin position="896"/>
        <end position="967"/>
    </location>
</feature>
<feature type="region of interest" description="Disordered" evidence="3">
    <location>
        <begin position="1169"/>
        <end position="1195"/>
    </location>
</feature>
<feature type="compositionally biased region" description="Basic and acidic residues" evidence="3">
    <location>
        <begin position="1901"/>
        <end position="1914"/>
    </location>
</feature>
<feature type="compositionally biased region" description="Low complexity" evidence="3">
    <location>
        <begin position="910"/>
        <end position="930"/>
    </location>
</feature>
<dbReference type="InterPro" id="IPR025220">
    <property type="entry name" value="NFRKB_WH_1"/>
</dbReference>
<reference evidence="6 7" key="1">
    <citation type="submission" date="2015-07" db="EMBL/GenBank/DDBJ databases">
        <title>The genome of Eufriesea mexicana.</title>
        <authorList>
            <person name="Pan H."/>
            <person name="Kapheim K."/>
        </authorList>
    </citation>
    <scope>NUCLEOTIDE SEQUENCE [LARGE SCALE GENOMIC DNA]</scope>
    <source>
        <strain evidence="6">0111107269</strain>
        <tissue evidence="6">Whole body</tissue>
    </source>
</reference>
<feature type="domain" description="DEUBAD" evidence="5">
    <location>
        <begin position="987"/>
        <end position="1108"/>
    </location>
</feature>
<feature type="region of interest" description="Disordered" evidence="3">
    <location>
        <begin position="1630"/>
        <end position="1649"/>
    </location>
</feature>
<feature type="compositionally biased region" description="Low complexity" evidence="3">
    <location>
        <begin position="1630"/>
        <end position="1646"/>
    </location>
</feature>
<dbReference type="PANTHER" id="PTHR13052">
    <property type="entry name" value="NFRKB-RELATED"/>
    <property type="match status" value="1"/>
</dbReference>
<evidence type="ECO:0000256" key="2">
    <source>
        <dbReference type="ARBA" id="ARBA00023242"/>
    </source>
</evidence>
<proteinExistence type="predicted"/>
<dbReference type="PROSITE" id="PS50802">
    <property type="entry name" value="OTU"/>
    <property type="match status" value="1"/>
</dbReference>
<feature type="compositionally biased region" description="Low complexity" evidence="3">
    <location>
        <begin position="2338"/>
        <end position="2353"/>
    </location>
</feature>
<dbReference type="Proteomes" id="UP000250275">
    <property type="component" value="Unassembled WGS sequence"/>
</dbReference>
<dbReference type="InterPro" id="IPR003323">
    <property type="entry name" value="OTU_dom"/>
</dbReference>
<dbReference type="Gene3D" id="1.10.10.2430">
    <property type="entry name" value="NFRKB winged helix-like domain"/>
    <property type="match status" value="1"/>
</dbReference>
<evidence type="ECO:0000256" key="3">
    <source>
        <dbReference type="SAM" id="MobiDB-lite"/>
    </source>
</evidence>
<feature type="region of interest" description="Disordered" evidence="3">
    <location>
        <begin position="1848"/>
        <end position="1919"/>
    </location>
</feature>
<feature type="compositionally biased region" description="Basic and acidic residues" evidence="3">
    <location>
        <begin position="1329"/>
        <end position="1340"/>
    </location>
</feature>
<dbReference type="InterPro" id="IPR049769">
    <property type="entry name" value="OTU_OTU"/>
</dbReference>
<feature type="compositionally biased region" description="Polar residues" evidence="3">
    <location>
        <begin position="1873"/>
        <end position="1883"/>
    </location>
</feature>
<comment type="subcellular location">
    <subcellularLocation>
        <location evidence="1">Nucleus</location>
    </subcellularLocation>
</comment>
<keyword evidence="7" id="KW-1185">Reference proteome</keyword>
<feature type="region of interest" description="Disordered" evidence="3">
    <location>
        <begin position="1301"/>
        <end position="1340"/>
    </location>
</feature>
<dbReference type="PROSITE" id="PS51916">
    <property type="entry name" value="DEUBAD"/>
    <property type="match status" value="1"/>
</dbReference>
<protein>
    <submittedName>
        <fullName evidence="6">Nuclear factor related to kappa-B-binding protein</fullName>
    </submittedName>
</protein>
<evidence type="ECO:0000259" key="4">
    <source>
        <dbReference type="PROSITE" id="PS50802"/>
    </source>
</evidence>
<feature type="compositionally biased region" description="Basic and acidic residues" evidence="3">
    <location>
        <begin position="482"/>
        <end position="497"/>
    </location>
</feature>
<dbReference type="InterPro" id="IPR038106">
    <property type="entry name" value="NFRKB_winged_sf"/>
</dbReference>
<feature type="compositionally biased region" description="Low complexity" evidence="3">
    <location>
        <begin position="508"/>
        <end position="517"/>
    </location>
</feature>
<feature type="compositionally biased region" description="Polar residues" evidence="3">
    <location>
        <begin position="2354"/>
        <end position="2363"/>
    </location>
</feature>
<gene>
    <name evidence="6" type="ORF">WN48_07601</name>
</gene>
<feature type="compositionally biased region" description="Basic and acidic residues" evidence="3">
    <location>
        <begin position="736"/>
        <end position="746"/>
    </location>
</feature>
<dbReference type="PANTHER" id="PTHR13052:SF3">
    <property type="entry name" value="NUCLEAR FACTOR RELATED TO KAPPA-B-BINDING PROTEIN"/>
    <property type="match status" value="1"/>
</dbReference>
<feature type="region of interest" description="Disordered" evidence="3">
    <location>
        <begin position="667"/>
        <end position="749"/>
    </location>
</feature>
<feature type="region of interest" description="Disordered" evidence="3">
    <location>
        <begin position="1400"/>
        <end position="1422"/>
    </location>
</feature>
<evidence type="ECO:0000313" key="7">
    <source>
        <dbReference type="Proteomes" id="UP000250275"/>
    </source>
</evidence>
<dbReference type="Gene3D" id="3.90.70.80">
    <property type="match status" value="1"/>
</dbReference>
<evidence type="ECO:0000259" key="5">
    <source>
        <dbReference type="PROSITE" id="PS51916"/>
    </source>
</evidence>
<accession>A0A310SS22</accession>
<feature type="region of interest" description="Disordered" evidence="3">
    <location>
        <begin position="482"/>
        <end position="517"/>
    </location>
</feature>
<dbReference type="Pfam" id="PF02338">
    <property type="entry name" value="OTU"/>
    <property type="match status" value="1"/>
</dbReference>
<organism evidence="6 7">
    <name type="scientific">Eufriesea mexicana</name>
    <dbReference type="NCBI Taxonomy" id="516756"/>
    <lineage>
        <taxon>Eukaryota</taxon>
        <taxon>Metazoa</taxon>
        <taxon>Ecdysozoa</taxon>
        <taxon>Arthropoda</taxon>
        <taxon>Hexapoda</taxon>
        <taxon>Insecta</taxon>
        <taxon>Pterygota</taxon>
        <taxon>Neoptera</taxon>
        <taxon>Endopterygota</taxon>
        <taxon>Hymenoptera</taxon>
        <taxon>Apocrita</taxon>
        <taxon>Aculeata</taxon>
        <taxon>Apoidea</taxon>
        <taxon>Anthophila</taxon>
        <taxon>Apidae</taxon>
        <taxon>Eufriesea</taxon>
    </lineage>
</organism>
<dbReference type="GO" id="GO:0002020">
    <property type="term" value="F:protease binding"/>
    <property type="evidence" value="ECO:0007669"/>
    <property type="project" value="TreeGrafter"/>
</dbReference>